<feature type="region of interest" description="Disordered" evidence="4">
    <location>
        <begin position="346"/>
        <end position="369"/>
    </location>
</feature>
<keyword evidence="3" id="KW-0175">Coiled coil</keyword>
<dbReference type="STRING" id="37653.A0A0L8G059"/>
<organism evidence="6">
    <name type="scientific">Octopus bimaculoides</name>
    <name type="common">California two-spotted octopus</name>
    <dbReference type="NCBI Taxonomy" id="37653"/>
    <lineage>
        <taxon>Eukaryota</taxon>
        <taxon>Metazoa</taxon>
        <taxon>Spiralia</taxon>
        <taxon>Lophotrochozoa</taxon>
        <taxon>Mollusca</taxon>
        <taxon>Cephalopoda</taxon>
        <taxon>Coleoidea</taxon>
        <taxon>Octopodiformes</taxon>
        <taxon>Octopoda</taxon>
        <taxon>Incirrata</taxon>
        <taxon>Octopodidae</taxon>
        <taxon>Octopus</taxon>
    </lineage>
</organism>
<reference evidence="6" key="1">
    <citation type="submission" date="2015-07" db="EMBL/GenBank/DDBJ databases">
        <title>MeaNS - Measles Nucleotide Surveillance Program.</title>
        <authorList>
            <person name="Tran T."/>
            <person name="Druce J."/>
        </authorList>
    </citation>
    <scope>NUCLEOTIDE SEQUENCE</scope>
    <source>
        <strain evidence="6">UCB-OBI-ISO-001</strain>
        <tissue evidence="6">Gonad</tissue>
    </source>
</reference>
<dbReference type="InterPro" id="IPR052122">
    <property type="entry name" value="Intracell_Traff_Signaling_Reg"/>
</dbReference>
<dbReference type="GO" id="GO:0005737">
    <property type="term" value="C:cytoplasm"/>
    <property type="evidence" value="ECO:0007669"/>
    <property type="project" value="UniProtKB-SubCell"/>
</dbReference>
<evidence type="ECO:0000256" key="4">
    <source>
        <dbReference type="SAM" id="MobiDB-lite"/>
    </source>
</evidence>
<evidence type="ECO:0000256" key="1">
    <source>
        <dbReference type="ARBA" id="ARBA00004496"/>
    </source>
</evidence>
<dbReference type="PROSITE" id="PS50106">
    <property type="entry name" value="PDZ"/>
    <property type="match status" value="1"/>
</dbReference>
<proteinExistence type="predicted"/>
<feature type="coiled-coil region" evidence="3">
    <location>
        <begin position="172"/>
        <end position="203"/>
    </location>
</feature>
<keyword evidence="2" id="KW-0963">Cytoplasm</keyword>
<dbReference type="OrthoDB" id="10041077at2759"/>
<gene>
    <name evidence="6" type="ORF">OCBIM_22003292mg</name>
</gene>
<accession>A0A0L8G059</accession>
<dbReference type="CDD" id="cd06713">
    <property type="entry name" value="PDZ_tamalin_CYTIP-like"/>
    <property type="match status" value="1"/>
</dbReference>
<dbReference type="KEGG" id="obi:106880114"/>
<sequence>MVYIVQTELPNLMAYKTVLSGVQKLPNLWYPRSFSADNLFAMQNKKNVIPKVSSVGEDLTYLERDRSITTDPTESKKRRTIKLIRTNSSWGFTLQTYGIRHKKNNEIEITTYVDYVEIDKPAWIAGMRQGDVILSVNGDSVEQATHQQLVEKIKSCARYMRLVVLFEDCCRKVELHDRYIKLKNILREKKRELKLLNEQEQNILQGLSRTDGARLSCRSSASSLDSAFDQYSLIRPCSMNNLPNICHFSYTPISCDTDANNSHGSDTSELASILERTGVDSDSDTCSNFSVAASTDTQECLSVVLSTEESACCKPKTVADKEQFSTAEEDSELELKNCSTNCLNKSLFPQSDSDPPNEHINQKDEVTRL</sequence>
<dbReference type="Gene3D" id="2.30.42.10">
    <property type="match status" value="1"/>
</dbReference>
<dbReference type="AlphaFoldDB" id="A0A0L8G059"/>
<dbReference type="PANTHER" id="PTHR15963">
    <property type="entry name" value="GENERAL RECEPTOR FOR PHOSPHOINOSITIDES 1-ASSOCIATED SCAFFOLD PROTEIN-RELATED"/>
    <property type="match status" value="1"/>
</dbReference>
<name>A0A0L8G059_OCTBM</name>
<dbReference type="Pfam" id="PF00595">
    <property type="entry name" value="PDZ"/>
    <property type="match status" value="1"/>
</dbReference>
<dbReference type="InterPro" id="IPR036034">
    <property type="entry name" value="PDZ_sf"/>
</dbReference>
<dbReference type="EMBL" id="KQ424942">
    <property type="protein sequence ID" value="KOF70204.1"/>
    <property type="molecule type" value="Genomic_DNA"/>
</dbReference>
<comment type="subcellular location">
    <subcellularLocation>
        <location evidence="1">Cytoplasm</location>
    </subcellularLocation>
</comment>
<feature type="domain" description="PDZ" evidence="5">
    <location>
        <begin position="80"/>
        <end position="168"/>
    </location>
</feature>
<evidence type="ECO:0000259" key="5">
    <source>
        <dbReference type="PROSITE" id="PS50106"/>
    </source>
</evidence>
<evidence type="ECO:0000256" key="3">
    <source>
        <dbReference type="SAM" id="Coils"/>
    </source>
</evidence>
<dbReference type="PANTHER" id="PTHR15963:SF5">
    <property type="entry name" value="SHORT SPINDLE 6, ISOFORM A"/>
    <property type="match status" value="1"/>
</dbReference>
<evidence type="ECO:0000256" key="2">
    <source>
        <dbReference type="ARBA" id="ARBA00022490"/>
    </source>
</evidence>
<evidence type="ECO:0000313" key="6">
    <source>
        <dbReference type="EMBL" id="KOF70204.1"/>
    </source>
</evidence>
<dbReference type="InterPro" id="IPR001478">
    <property type="entry name" value="PDZ"/>
</dbReference>
<dbReference type="SMART" id="SM00228">
    <property type="entry name" value="PDZ"/>
    <property type="match status" value="1"/>
</dbReference>
<feature type="compositionally biased region" description="Basic and acidic residues" evidence="4">
    <location>
        <begin position="356"/>
        <end position="369"/>
    </location>
</feature>
<protein>
    <recommendedName>
        <fullName evidence="5">PDZ domain-containing protein</fullName>
    </recommendedName>
</protein>
<dbReference type="SUPFAM" id="SSF50156">
    <property type="entry name" value="PDZ domain-like"/>
    <property type="match status" value="1"/>
</dbReference>